<dbReference type="InterPro" id="IPR001242">
    <property type="entry name" value="Condensation_dom"/>
</dbReference>
<name>A0A927WMH1_SELRU</name>
<dbReference type="AlphaFoldDB" id="A0A927WMH1"/>
<dbReference type="GO" id="GO:0003824">
    <property type="term" value="F:catalytic activity"/>
    <property type="evidence" value="ECO:0007669"/>
    <property type="project" value="InterPro"/>
</dbReference>
<sequence>MEGIIMNFAIRQERQGDTLTMFLTGEFNKLAMDAFDKEFLLAAEGVKELLLDFSGVTYLSSAGLRSLLQAAKIMESQGGSFTVLYPQEVVMDVFEMTHFDRFIHIVREGEEQAPINSAYYPLRPIQRWLTDTHFRRAKSTMMNTGALVRLEPAVDLERLAAAVNGLLESYDIFRCRLVFRPDTGEFCQRFDGKVEKVYVESLSEEGLEERKQELKQPYDLIDRPLYRVNIIKTPESKYIYMDFYHAIMDGAAIALLFWRELEKRYTHGNEAVAAKRQPASYAEYVRAEADLPKDELVKGRAYWENMLAGFDKDKHLPPMDGGNVDEGPEHEMETPIEGIEKGFFKGKDFGENTFFMAAAMLAIAKAAGRREAIISWVHNGRVTSAERRLMGLMLDQFPLRWDFEGDMIVEQFLPQLEARINEGIQYRKGMDKIYEEGLEAGCACFILQKGTLGRRGSVKLGDTQAVIEEMPANEISAAENTLDIELNAHDDGTYSLVLDYDPHCYSRKAMEAFTEQVEKMAVALQDGGRKLAELL</sequence>
<dbReference type="CDD" id="cd07043">
    <property type="entry name" value="STAS_anti-anti-sigma_factors"/>
    <property type="match status" value="1"/>
</dbReference>
<dbReference type="Gene3D" id="3.30.750.24">
    <property type="entry name" value="STAS domain"/>
    <property type="match status" value="1"/>
</dbReference>
<dbReference type="InterPro" id="IPR036513">
    <property type="entry name" value="STAS_dom_sf"/>
</dbReference>
<dbReference type="Gene3D" id="3.30.559.10">
    <property type="entry name" value="Chloramphenicol acetyltransferase-like domain"/>
    <property type="match status" value="1"/>
</dbReference>
<protein>
    <submittedName>
        <fullName evidence="2">STAS domain-containing protein</fullName>
    </submittedName>
</protein>
<evidence type="ECO:0000259" key="1">
    <source>
        <dbReference type="PROSITE" id="PS50801"/>
    </source>
</evidence>
<dbReference type="GO" id="GO:0008610">
    <property type="term" value="P:lipid biosynthetic process"/>
    <property type="evidence" value="ECO:0007669"/>
    <property type="project" value="UniProtKB-ARBA"/>
</dbReference>
<dbReference type="PANTHER" id="PTHR45527:SF1">
    <property type="entry name" value="FATTY ACID SYNTHASE"/>
    <property type="match status" value="1"/>
</dbReference>
<accession>A0A927WMH1</accession>
<dbReference type="GO" id="GO:0031177">
    <property type="term" value="F:phosphopantetheine binding"/>
    <property type="evidence" value="ECO:0007669"/>
    <property type="project" value="TreeGrafter"/>
</dbReference>
<organism evidence="2 3">
    <name type="scientific">Selenomonas ruminantium</name>
    <dbReference type="NCBI Taxonomy" id="971"/>
    <lineage>
        <taxon>Bacteria</taxon>
        <taxon>Bacillati</taxon>
        <taxon>Bacillota</taxon>
        <taxon>Negativicutes</taxon>
        <taxon>Selenomonadales</taxon>
        <taxon>Selenomonadaceae</taxon>
        <taxon>Selenomonas</taxon>
    </lineage>
</organism>
<dbReference type="PROSITE" id="PS50801">
    <property type="entry name" value="STAS"/>
    <property type="match status" value="1"/>
</dbReference>
<dbReference type="EMBL" id="SVBY01000021">
    <property type="protein sequence ID" value="MBE6092380.1"/>
    <property type="molecule type" value="Genomic_DNA"/>
</dbReference>
<comment type="caution">
    <text evidence="2">The sequence shown here is derived from an EMBL/GenBank/DDBJ whole genome shotgun (WGS) entry which is preliminary data.</text>
</comment>
<dbReference type="PANTHER" id="PTHR45527">
    <property type="entry name" value="NONRIBOSOMAL PEPTIDE SYNTHETASE"/>
    <property type="match status" value="1"/>
</dbReference>
<proteinExistence type="predicted"/>
<dbReference type="Gene3D" id="3.30.559.30">
    <property type="entry name" value="Nonribosomal peptide synthetase, condensation domain"/>
    <property type="match status" value="1"/>
</dbReference>
<gene>
    <name evidence="2" type="ORF">E7201_04275</name>
</gene>
<reference evidence="2" key="1">
    <citation type="submission" date="2019-04" db="EMBL/GenBank/DDBJ databases">
        <title>Evolution of Biomass-Degrading Anaerobic Consortia Revealed by Metagenomics.</title>
        <authorList>
            <person name="Peng X."/>
        </authorList>
    </citation>
    <scope>NUCLEOTIDE SEQUENCE</scope>
    <source>
        <strain evidence="2">SIG240</strain>
    </source>
</reference>
<dbReference type="Pfam" id="PF00668">
    <property type="entry name" value="Condensation"/>
    <property type="match status" value="1"/>
</dbReference>
<feature type="domain" description="STAS" evidence="1">
    <location>
        <begin position="8"/>
        <end position="122"/>
    </location>
</feature>
<dbReference type="Pfam" id="PF01740">
    <property type="entry name" value="STAS"/>
    <property type="match status" value="1"/>
</dbReference>
<evidence type="ECO:0000313" key="2">
    <source>
        <dbReference type="EMBL" id="MBE6092380.1"/>
    </source>
</evidence>
<dbReference type="GO" id="GO:0044550">
    <property type="term" value="P:secondary metabolite biosynthetic process"/>
    <property type="evidence" value="ECO:0007669"/>
    <property type="project" value="TreeGrafter"/>
</dbReference>
<dbReference type="SUPFAM" id="SSF52777">
    <property type="entry name" value="CoA-dependent acyltransferases"/>
    <property type="match status" value="2"/>
</dbReference>
<dbReference type="InterPro" id="IPR023213">
    <property type="entry name" value="CAT-like_dom_sf"/>
</dbReference>
<dbReference type="GO" id="GO:0005737">
    <property type="term" value="C:cytoplasm"/>
    <property type="evidence" value="ECO:0007669"/>
    <property type="project" value="TreeGrafter"/>
</dbReference>
<dbReference type="Proteomes" id="UP000761380">
    <property type="component" value="Unassembled WGS sequence"/>
</dbReference>
<dbReference type="SUPFAM" id="SSF52091">
    <property type="entry name" value="SpoIIaa-like"/>
    <property type="match status" value="1"/>
</dbReference>
<dbReference type="GO" id="GO:0043041">
    <property type="term" value="P:amino acid activation for nonribosomal peptide biosynthetic process"/>
    <property type="evidence" value="ECO:0007669"/>
    <property type="project" value="TreeGrafter"/>
</dbReference>
<dbReference type="InterPro" id="IPR002645">
    <property type="entry name" value="STAS_dom"/>
</dbReference>
<evidence type="ECO:0000313" key="3">
    <source>
        <dbReference type="Proteomes" id="UP000761380"/>
    </source>
</evidence>